<keyword evidence="2" id="KW-1185">Reference proteome</keyword>
<reference evidence="1 2" key="1">
    <citation type="submission" date="2009-07" db="EMBL/GenBank/DDBJ databases">
        <authorList>
            <person name="Madupu R."/>
            <person name="Sebastian Y."/>
            <person name="Durkin A.S."/>
            <person name="Torralba M."/>
            <person name="Methe B."/>
            <person name="Sutton G.G."/>
            <person name="Strausberg R.L."/>
            <person name="Nelson K.E."/>
        </authorList>
    </citation>
    <scope>NUCLEOTIDE SEQUENCE [LARGE SCALE GENOMIC DNA]</scope>
    <source>
        <strain evidence="1 2">RM3277</strain>
    </source>
</reference>
<accession>C6RGH3</accession>
<protein>
    <submittedName>
        <fullName evidence="1">Uncharacterized protein</fullName>
    </submittedName>
</protein>
<sequence>MPLLNRAQICKIYLKLQKIAERARKIYKMRRNLKPLNLTQLGKIYSPLY</sequence>
<organism evidence="1 2">
    <name type="scientific">Campylobacter showae RM3277</name>
    <dbReference type="NCBI Taxonomy" id="553219"/>
    <lineage>
        <taxon>Bacteria</taxon>
        <taxon>Pseudomonadati</taxon>
        <taxon>Campylobacterota</taxon>
        <taxon>Epsilonproteobacteria</taxon>
        <taxon>Campylobacterales</taxon>
        <taxon>Campylobacteraceae</taxon>
        <taxon>Campylobacter</taxon>
    </lineage>
</organism>
<gene>
    <name evidence="1" type="ORF">CAMSH0001_0627</name>
</gene>
<evidence type="ECO:0000313" key="1">
    <source>
        <dbReference type="EMBL" id="EET79523.1"/>
    </source>
</evidence>
<comment type="caution">
    <text evidence="1">The sequence shown here is derived from an EMBL/GenBank/DDBJ whole genome shotgun (WGS) entry which is preliminary data.</text>
</comment>
<name>C6RGH3_9BACT</name>
<proteinExistence type="predicted"/>
<dbReference type="EMBL" id="ACVQ01000019">
    <property type="protein sequence ID" value="EET79523.1"/>
    <property type="molecule type" value="Genomic_DNA"/>
</dbReference>
<dbReference type="STRING" id="553219.CAMSH0001_0627"/>
<dbReference type="Proteomes" id="UP000003107">
    <property type="component" value="Unassembled WGS sequence"/>
</dbReference>
<dbReference type="AlphaFoldDB" id="C6RGH3"/>
<evidence type="ECO:0000313" key="2">
    <source>
        <dbReference type="Proteomes" id="UP000003107"/>
    </source>
</evidence>